<evidence type="ECO:0000256" key="5">
    <source>
        <dbReference type="ARBA" id="ARBA00010185"/>
    </source>
</evidence>
<evidence type="ECO:0000256" key="2">
    <source>
        <dbReference type="ARBA" id="ARBA00004651"/>
    </source>
</evidence>
<proteinExistence type="inferred from homology"/>
<feature type="transmembrane region" description="Helical" evidence="24">
    <location>
        <begin position="75"/>
        <end position="96"/>
    </location>
</feature>
<keyword evidence="13 24" id="KW-1133">Transmembrane helix</keyword>
<evidence type="ECO:0000256" key="11">
    <source>
        <dbReference type="ARBA" id="ARBA00022692"/>
    </source>
</evidence>
<dbReference type="GO" id="GO:0016779">
    <property type="term" value="F:nucleotidyltransferase activity"/>
    <property type="evidence" value="ECO:0007669"/>
    <property type="project" value="UniProtKB-KW"/>
</dbReference>
<comment type="similarity">
    <text evidence="5">Belongs to the CDS family.</text>
</comment>
<evidence type="ECO:0000256" key="20">
    <source>
        <dbReference type="ARBA" id="ARBA00032253"/>
    </source>
</evidence>
<dbReference type="PANTHER" id="PTHR46382:SF1">
    <property type="entry name" value="PHOSPHATIDATE CYTIDYLYLTRANSFERASE"/>
    <property type="match status" value="1"/>
</dbReference>
<keyword evidence="11 24" id="KW-0812">Transmembrane</keyword>
<accession>A0ABS8Y9J9</accession>
<evidence type="ECO:0000256" key="17">
    <source>
        <dbReference type="ARBA" id="ARBA00023264"/>
    </source>
</evidence>
<evidence type="ECO:0000256" key="9">
    <source>
        <dbReference type="ARBA" id="ARBA00022516"/>
    </source>
</evidence>
<dbReference type="Pfam" id="PF01148">
    <property type="entry name" value="CTP_transf_1"/>
    <property type="match status" value="1"/>
</dbReference>
<evidence type="ECO:0000256" key="19">
    <source>
        <dbReference type="ARBA" id="ARBA00031825"/>
    </source>
</evidence>
<evidence type="ECO:0000256" key="10">
    <source>
        <dbReference type="ARBA" id="ARBA00022679"/>
    </source>
</evidence>
<feature type="transmembrane region" description="Helical" evidence="24">
    <location>
        <begin position="12"/>
        <end position="38"/>
    </location>
</feature>
<evidence type="ECO:0000256" key="16">
    <source>
        <dbReference type="ARBA" id="ARBA00023209"/>
    </source>
</evidence>
<evidence type="ECO:0000256" key="24">
    <source>
        <dbReference type="SAM" id="Phobius"/>
    </source>
</evidence>
<keyword evidence="9" id="KW-0444">Lipid biosynthesis</keyword>
<comment type="caution">
    <text evidence="25">The sequence shown here is derived from an EMBL/GenBank/DDBJ whole genome shotgun (WGS) entry which is preliminary data.</text>
</comment>
<evidence type="ECO:0000256" key="3">
    <source>
        <dbReference type="ARBA" id="ARBA00005119"/>
    </source>
</evidence>
<comment type="subcellular location">
    <subcellularLocation>
        <location evidence="2">Cell membrane</location>
        <topology evidence="2">Multi-pass membrane protein</topology>
    </subcellularLocation>
</comment>
<evidence type="ECO:0000313" key="26">
    <source>
        <dbReference type="Proteomes" id="UP001199916"/>
    </source>
</evidence>
<dbReference type="EC" id="2.7.7.41" evidence="6"/>
<comment type="pathway">
    <text evidence="4">Lipid metabolism.</text>
</comment>
<keyword evidence="16" id="KW-0594">Phospholipid biosynthesis</keyword>
<evidence type="ECO:0000256" key="7">
    <source>
        <dbReference type="ARBA" id="ARBA00019373"/>
    </source>
</evidence>
<evidence type="ECO:0000256" key="12">
    <source>
        <dbReference type="ARBA" id="ARBA00022695"/>
    </source>
</evidence>
<evidence type="ECO:0000256" key="21">
    <source>
        <dbReference type="ARBA" id="ARBA00032396"/>
    </source>
</evidence>
<feature type="transmembrane region" description="Helical" evidence="24">
    <location>
        <begin position="135"/>
        <end position="155"/>
    </location>
</feature>
<dbReference type="Proteomes" id="UP001199916">
    <property type="component" value="Unassembled WGS sequence"/>
</dbReference>
<feature type="transmembrane region" description="Helical" evidence="24">
    <location>
        <begin position="200"/>
        <end position="221"/>
    </location>
</feature>
<feature type="transmembrane region" description="Helical" evidence="24">
    <location>
        <begin position="103"/>
        <end position="123"/>
    </location>
</feature>
<evidence type="ECO:0000256" key="18">
    <source>
        <dbReference type="ARBA" id="ARBA00029893"/>
    </source>
</evidence>
<gene>
    <name evidence="25" type="ORF">LQV63_01995</name>
</gene>
<feature type="transmembrane region" description="Helical" evidence="24">
    <location>
        <begin position="176"/>
        <end position="194"/>
    </location>
</feature>
<name>A0ABS8Y9J9_9BACL</name>
<comment type="catalytic activity">
    <reaction evidence="1">
        <text>a 1,2-diacyl-sn-glycero-3-phosphate + CTP + H(+) = a CDP-1,2-diacyl-sn-glycerol + diphosphate</text>
        <dbReference type="Rhea" id="RHEA:16229"/>
        <dbReference type="ChEBI" id="CHEBI:15378"/>
        <dbReference type="ChEBI" id="CHEBI:33019"/>
        <dbReference type="ChEBI" id="CHEBI:37563"/>
        <dbReference type="ChEBI" id="CHEBI:58332"/>
        <dbReference type="ChEBI" id="CHEBI:58608"/>
        <dbReference type="EC" id="2.7.7.41"/>
    </reaction>
</comment>
<keyword evidence="17" id="KW-1208">Phospholipid metabolism</keyword>
<reference evidence="25 26" key="1">
    <citation type="submission" date="2021-11" db="EMBL/GenBank/DDBJ databases">
        <title>Draft genome sequence of Paenibacillus profundus YoMME, a new Gram-positive bacteria with exoelectrogenic properties.</title>
        <authorList>
            <person name="Hubenova Y."/>
            <person name="Hubenova E."/>
            <person name="Manasiev Y."/>
            <person name="Peykov S."/>
            <person name="Mitov M."/>
        </authorList>
    </citation>
    <scope>NUCLEOTIDE SEQUENCE [LARGE SCALE GENOMIC DNA]</scope>
    <source>
        <strain evidence="25 26">YoMME</strain>
    </source>
</reference>
<feature type="transmembrane region" description="Helical" evidence="24">
    <location>
        <begin position="50"/>
        <end position="69"/>
    </location>
</feature>
<evidence type="ECO:0000256" key="14">
    <source>
        <dbReference type="ARBA" id="ARBA00023098"/>
    </source>
</evidence>
<evidence type="ECO:0000256" key="13">
    <source>
        <dbReference type="ARBA" id="ARBA00022989"/>
    </source>
</evidence>
<protein>
    <recommendedName>
        <fullName evidence="7">Phosphatidate cytidylyltransferase</fullName>
        <ecNumber evidence="6">2.7.7.41</ecNumber>
    </recommendedName>
    <alternativeName>
        <fullName evidence="20">CDP-DAG synthase</fullName>
    </alternativeName>
    <alternativeName>
        <fullName evidence="22">CDP-DG synthase</fullName>
    </alternativeName>
    <alternativeName>
        <fullName evidence="18">CDP-diacylglycerol synthase</fullName>
    </alternativeName>
    <alternativeName>
        <fullName evidence="21">CDP-diglyceride pyrophosphorylase</fullName>
    </alternativeName>
    <alternativeName>
        <fullName evidence="23">CDP-diglyceride synthase</fullName>
    </alternativeName>
    <alternativeName>
        <fullName evidence="19">CTP:phosphatidate cytidylyltransferase</fullName>
    </alternativeName>
</protein>
<keyword evidence="14" id="KW-0443">Lipid metabolism</keyword>
<evidence type="ECO:0000256" key="6">
    <source>
        <dbReference type="ARBA" id="ARBA00012487"/>
    </source>
</evidence>
<sequence>MKQRIVTGLIAGSLFGVLCVIGGMPYELLLLALAFVGYYEFARMHHVKRFDATSIAGYVTLALIAIPWAQWSLPWSMSMETVVWLSMFVMLCMTVITKNKVSIEIVSQLWLGAFYIGIGFKYMMLTRTSMGDEGLFWTLMLFSAIWASDIGAYFVGRAVGKHKLWPAISPNKTVEGAIGGVMTSIIIAFMFHFIRPDLVSLTLALGLGISAAVIGQIGDLIQSAYKRVRGVKDSGTLLPGHGGVLDRCDSWLIVFPFVHLIGLLTL</sequence>
<keyword evidence="10" id="KW-0808">Transferase</keyword>
<evidence type="ECO:0000256" key="22">
    <source>
        <dbReference type="ARBA" id="ARBA00032743"/>
    </source>
</evidence>
<dbReference type="PANTHER" id="PTHR46382">
    <property type="entry name" value="PHOSPHATIDATE CYTIDYLYLTRANSFERASE"/>
    <property type="match status" value="1"/>
</dbReference>
<evidence type="ECO:0000313" key="25">
    <source>
        <dbReference type="EMBL" id="MCE5168091.1"/>
    </source>
</evidence>
<comment type="pathway">
    <text evidence="3">Phospholipid metabolism; CDP-diacylglycerol biosynthesis; CDP-diacylglycerol from sn-glycerol 3-phosphate: step 3/3.</text>
</comment>
<evidence type="ECO:0000256" key="1">
    <source>
        <dbReference type="ARBA" id="ARBA00001698"/>
    </source>
</evidence>
<dbReference type="RefSeq" id="WP_233695451.1">
    <property type="nucleotide sequence ID" value="NZ_JAJNBZ010000001.1"/>
</dbReference>
<keyword evidence="15 24" id="KW-0472">Membrane</keyword>
<keyword evidence="26" id="KW-1185">Reference proteome</keyword>
<evidence type="ECO:0000256" key="15">
    <source>
        <dbReference type="ARBA" id="ARBA00023136"/>
    </source>
</evidence>
<organism evidence="25 26">
    <name type="scientific">Paenibacillus profundus</name>
    <dbReference type="NCBI Taxonomy" id="1173085"/>
    <lineage>
        <taxon>Bacteria</taxon>
        <taxon>Bacillati</taxon>
        <taxon>Bacillota</taxon>
        <taxon>Bacilli</taxon>
        <taxon>Bacillales</taxon>
        <taxon>Paenibacillaceae</taxon>
        <taxon>Paenibacillus</taxon>
    </lineage>
</organism>
<evidence type="ECO:0000256" key="23">
    <source>
        <dbReference type="ARBA" id="ARBA00033406"/>
    </source>
</evidence>
<evidence type="ECO:0000256" key="4">
    <source>
        <dbReference type="ARBA" id="ARBA00005189"/>
    </source>
</evidence>
<keyword evidence="12 25" id="KW-0548">Nucleotidyltransferase</keyword>
<keyword evidence="8" id="KW-1003">Cell membrane</keyword>
<dbReference type="EMBL" id="JAJNBZ010000001">
    <property type="protein sequence ID" value="MCE5168091.1"/>
    <property type="molecule type" value="Genomic_DNA"/>
</dbReference>
<evidence type="ECO:0000256" key="8">
    <source>
        <dbReference type="ARBA" id="ARBA00022475"/>
    </source>
</evidence>